<gene>
    <name evidence="1" type="ORF">CIT26_07955</name>
</gene>
<accession>A0A271LT72</accession>
<dbReference type="AlphaFoldDB" id="A0A271LT72"/>
<proteinExistence type="predicted"/>
<dbReference type="Proteomes" id="UP000216442">
    <property type="component" value="Unassembled WGS sequence"/>
</dbReference>
<protein>
    <submittedName>
        <fullName evidence="1">Uncharacterized protein</fullName>
    </submittedName>
</protein>
<keyword evidence="2" id="KW-1185">Reference proteome</keyword>
<dbReference type="RefSeq" id="WP_095492077.1">
    <property type="nucleotide sequence ID" value="NZ_NPKJ01000027.1"/>
</dbReference>
<organism evidence="1 2">
    <name type="scientific">Mesorhizobium temperatum</name>
    <dbReference type="NCBI Taxonomy" id="241416"/>
    <lineage>
        <taxon>Bacteria</taxon>
        <taxon>Pseudomonadati</taxon>
        <taxon>Pseudomonadota</taxon>
        <taxon>Alphaproteobacteria</taxon>
        <taxon>Hyphomicrobiales</taxon>
        <taxon>Phyllobacteriaceae</taxon>
        <taxon>Mesorhizobium</taxon>
    </lineage>
</organism>
<sequence>MADAKEKMTFGDLEPLICDADNMLDVLLNLMDSTGFTSTDQKISARDHELILFAANVAVDMSTKLRNAYYEVVGSTSS</sequence>
<evidence type="ECO:0000313" key="1">
    <source>
        <dbReference type="EMBL" id="PAQ10520.1"/>
    </source>
</evidence>
<dbReference type="EMBL" id="NPKJ01000027">
    <property type="protein sequence ID" value="PAQ10520.1"/>
    <property type="molecule type" value="Genomic_DNA"/>
</dbReference>
<name>A0A271LT72_9HYPH</name>
<evidence type="ECO:0000313" key="2">
    <source>
        <dbReference type="Proteomes" id="UP000216442"/>
    </source>
</evidence>
<comment type="caution">
    <text evidence="1">The sequence shown here is derived from an EMBL/GenBank/DDBJ whole genome shotgun (WGS) entry which is preliminary data.</text>
</comment>
<reference evidence="1 2" key="1">
    <citation type="submission" date="2017-08" db="EMBL/GenBank/DDBJ databases">
        <title>Mesorhizobium wenxinae sp. nov., a novel rhizobial species isolated from root nodules of chickpea (Cicer arietinum L.).</title>
        <authorList>
            <person name="Zhang J."/>
        </authorList>
    </citation>
    <scope>NUCLEOTIDE SEQUENCE [LARGE SCALE GENOMIC DNA]</scope>
    <source>
        <strain evidence="1 2">SDW018</strain>
    </source>
</reference>